<evidence type="ECO:0000313" key="2">
    <source>
        <dbReference type="EMBL" id="MBJ6802819.1"/>
    </source>
</evidence>
<reference evidence="2 3" key="1">
    <citation type="submission" date="2020-12" db="EMBL/GenBank/DDBJ databases">
        <title>Geomonas sp. Red259, isolated from paddy soil.</title>
        <authorList>
            <person name="Xu Z."/>
            <person name="Zhang Z."/>
            <person name="Masuda Y."/>
            <person name="Itoh H."/>
            <person name="Senoo K."/>
        </authorList>
    </citation>
    <scope>NUCLEOTIDE SEQUENCE [LARGE SCALE GENOMIC DNA]</scope>
    <source>
        <strain evidence="2 3">Red259</strain>
    </source>
</reference>
<feature type="domain" description="GW" evidence="1">
    <location>
        <begin position="44"/>
        <end position="83"/>
    </location>
</feature>
<sequence length="97" mass="10543">MNLTKVAMLTYLFVSLLSCLKENRSVLAIGAVPLYNSEQAAVSGTSSGALYKGQLVEVVETIDVKHYQIYKVRLPSGKLGYINDGTYKVLDGNGSIR</sequence>
<name>A0ABS0YXX7_9BACT</name>
<dbReference type="Proteomes" id="UP000641025">
    <property type="component" value="Unassembled WGS sequence"/>
</dbReference>
<keyword evidence="3" id="KW-1185">Reference proteome</keyword>
<dbReference type="EMBL" id="JAEMHK010000037">
    <property type="protein sequence ID" value="MBJ6802819.1"/>
    <property type="molecule type" value="Genomic_DNA"/>
</dbReference>
<dbReference type="RefSeq" id="WP_199397289.1">
    <property type="nucleotide sequence ID" value="NZ_JAEMHK010000037.1"/>
</dbReference>
<accession>A0ABS0YXX7</accession>
<comment type="caution">
    <text evidence="2">The sequence shown here is derived from an EMBL/GenBank/DDBJ whole genome shotgun (WGS) entry which is preliminary data.</text>
</comment>
<dbReference type="Pfam" id="PF13457">
    <property type="entry name" value="GW"/>
    <property type="match status" value="1"/>
</dbReference>
<evidence type="ECO:0000313" key="3">
    <source>
        <dbReference type="Proteomes" id="UP000641025"/>
    </source>
</evidence>
<evidence type="ECO:0000259" key="1">
    <source>
        <dbReference type="Pfam" id="PF13457"/>
    </source>
</evidence>
<protein>
    <submittedName>
        <fullName evidence="2">SH3-like domain-containing protein</fullName>
    </submittedName>
</protein>
<gene>
    <name evidence="2" type="ORF">JFN90_22045</name>
</gene>
<proteinExistence type="predicted"/>
<dbReference type="PROSITE" id="PS51257">
    <property type="entry name" value="PROKAR_LIPOPROTEIN"/>
    <property type="match status" value="1"/>
</dbReference>
<dbReference type="InterPro" id="IPR025987">
    <property type="entry name" value="GW_dom"/>
</dbReference>
<organism evidence="2 3">
    <name type="scientific">Geomonas propionica</name>
    <dbReference type="NCBI Taxonomy" id="2798582"/>
    <lineage>
        <taxon>Bacteria</taxon>
        <taxon>Pseudomonadati</taxon>
        <taxon>Thermodesulfobacteriota</taxon>
        <taxon>Desulfuromonadia</taxon>
        <taxon>Geobacterales</taxon>
        <taxon>Geobacteraceae</taxon>
        <taxon>Geomonas</taxon>
    </lineage>
</organism>